<dbReference type="PANTHER" id="PTHR43713:SF3">
    <property type="entry name" value="GLUTAMATE-1-SEMIALDEHYDE 2,1-AMINOMUTASE 1, CHLOROPLASTIC-RELATED"/>
    <property type="match status" value="1"/>
</dbReference>
<comment type="subcellular location">
    <subcellularLocation>
        <location evidence="8">Cytoplasm</location>
    </subcellularLocation>
</comment>
<sequence length="431" mass="45311">MNTQESERLFARAQELIPGGVNSPVRAFRGVGGTPRFIERGAGAFIWDADGNQYTDYVLSWGPLVLGHAPEVVLKAIAETAAKGTSYGAPTALENQLAEQVVGMVPSIEQIRFVNSGTEACMSALRLARAVTGREKIVKFSGCYHGHADMLLVQAGSGVATLGLPDSPGVPKATAASTLTLSYNDLEGAKSLFAELGTEIAAVIVEPIAANMGFVPPADGYLQGLHDLCKQHGALFILDEVMTGFRVSPGGAQAYWGLDPDITCLGKVIGGGLPVGAYAGKKAIMQQVAPAGTMYQAGTLSGNPLAMAAGIATLTELQKPGVFDEIVQNTHLLTQGIAHAAAQAGIPLQAGTIGTMFGFYFLKEDGVQVTDYATAKQYVDAPRYATFFHKMLERGVYLAPSAFEAGFVSAAHTPEIIQSTLDAIQESMREL</sequence>
<reference evidence="9 10" key="1">
    <citation type="submission" date="2020-08" db="EMBL/GenBank/DDBJ databases">
        <title>Genomic Encyclopedia of Type Strains, Phase IV (KMG-IV): sequencing the most valuable type-strain genomes for metagenomic binning, comparative biology and taxonomic classification.</title>
        <authorList>
            <person name="Goeker M."/>
        </authorList>
    </citation>
    <scope>NUCLEOTIDE SEQUENCE [LARGE SCALE GENOMIC DNA]</scope>
    <source>
        <strain evidence="9 10">DSM 23562</strain>
    </source>
</reference>
<comment type="catalytic activity">
    <reaction evidence="1 8">
        <text>(S)-4-amino-5-oxopentanoate = 5-aminolevulinate</text>
        <dbReference type="Rhea" id="RHEA:14265"/>
        <dbReference type="ChEBI" id="CHEBI:57501"/>
        <dbReference type="ChEBI" id="CHEBI:356416"/>
        <dbReference type="EC" id="5.4.3.8"/>
    </reaction>
</comment>
<feature type="modified residue" description="N6-(pyridoxal phosphate)lysine" evidence="8">
    <location>
        <position position="267"/>
    </location>
</feature>
<evidence type="ECO:0000256" key="6">
    <source>
        <dbReference type="ARBA" id="ARBA00023235"/>
    </source>
</evidence>
<dbReference type="UniPathway" id="UPA00251">
    <property type="reaction ID" value="UER00317"/>
</dbReference>
<comment type="pathway">
    <text evidence="3">Porphyrin-containing compound metabolism; protoporphyrin-IX biosynthesis; 5-aminolevulinate from L-glutamyl-tRNA(Glu): step 2/2.</text>
</comment>
<dbReference type="Gene3D" id="3.40.640.10">
    <property type="entry name" value="Type I PLP-dependent aspartate aminotransferase-like (Major domain)"/>
    <property type="match status" value="1"/>
</dbReference>
<proteinExistence type="inferred from homology"/>
<organism evidence="9 10">
    <name type="scientific">Armatimonas rosea</name>
    <dbReference type="NCBI Taxonomy" id="685828"/>
    <lineage>
        <taxon>Bacteria</taxon>
        <taxon>Bacillati</taxon>
        <taxon>Armatimonadota</taxon>
        <taxon>Armatimonadia</taxon>
        <taxon>Armatimonadales</taxon>
        <taxon>Armatimonadaceae</taxon>
        <taxon>Armatimonas</taxon>
    </lineage>
</organism>
<dbReference type="EC" id="5.4.3.8" evidence="8"/>
<keyword evidence="7 8" id="KW-0627">Porphyrin biosynthesis</keyword>
<dbReference type="InterPro" id="IPR015421">
    <property type="entry name" value="PyrdxlP-dep_Trfase_major"/>
</dbReference>
<gene>
    <name evidence="8" type="primary">hemL</name>
    <name evidence="9" type="ORF">HNQ39_002453</name>
</gene>
<dbReference type="NCBIfam" id="NF000818">
    <property type="entry name" value="PRK00062.1"/>
    <property type="match status" value="1"/>
</dbReference>
<dbReference type="AlphaFoldDB" id="A0A7W9SPW3"/>
<dbReference type="InterPro" id="IPR015422">
    <property type="entry name" value="PyrdxlP-dep_Trfase_small"/>
</dbReference>
<evidence type="ECO:0000256" key="3">
    <source>
        <dbReference type="ARBA" id="ARBA00004819"/>
    </source>
</evidence>
<name>A0A7W9SPW3_ARMRO</name>
<dbReference type="FunFam" id="3.40.640.10:FF:000021">
    <property type="entry name" value="Glutamate-1-semialdehyde 2,1-aminomutase"/>
    <property type="match status" value="1"/>
</dbReference>
<evidence type="ECO:0000313" key="9">
    <source>
        <dbReference type="EMBL" id="MBB6050662.1"/>
    </source>
</evidence>
<keyword evidence="5 8" id="KW-0663">Pyridoxal phosphate</keyword>
<dbReference type="GO" id="GO:0008483">
    <property type="term" value="F:transaminase activity"/>
    <property type="evidence" value="ECO:0007669"/>
    <property type="project" value="InterPro"/>
</dbReference>
<keyword evidence="6 8" id="KW-0413">Isomerase</keyword>
<comment type="caution">
    <text evidence="9">The sequence shown here is derived from an EMBL/GenBank/DDBJ whole genome shotgun (WGS) entry which is preliminary data.</text>
</comment>
<dbReference type="GO" id="GO:0042286">
    <property type="term" value="F:glutamate-1-semialdehyde 2,1-aminomutase activity"/>
    <property type="evidence" value="ECO:0007669"/>
    <property type="project" value="UniProtKB-UniRule"/>
</dbReference>
<dbReference type="Gene3D" id="3.90.1150.10">
    <property type="entry name" value="Aspartate Aminotransferase, domain 1"/>
    <property type="match status" value="1"/>
</dbReference>
<dbReference type="GO" id="GO:0005737">
    <property type="term" value="C:cytoplasm"/>
    <property type="evidence" value="ECO:0007669"/>
    <property type="project" value="UniProtKB-SubCell"/>
</dbReference>
<keyword evidence="10" id="KW-1185">Reference proteome</keyword>
<dbReference type="GO" id="GO:0030170">
    <property type="term" value="F:pyridoxal phosphate binding"/>
    <property type="evidence" value="ECO:0007669"/>
    <property type="project" value="InterPro"/>
</dbReference>
<evidence type="ECO:0000256" key="4">
    <source>
        <dbReference type="ARBA" id="ARBA00008981"/>
    </source>
</evidence>
<dbReference type="SUPFAM" id="SSF53383">
    <property type="entry name" value="PLP-dependent transferases"/>
    <property type="match status" value="1"/>
</dbReference>
<dbReference type="CDD" id="cd00610">
    <property type="entry name" value="OAT_like"/>
    <property type="match status" value="1"/>
</dbReference>
<dbReference type="NCBIfam" id="TIGR00713">
    <property type="entry name" value="hemL"/>
    <property type="match status" value="1"/>
</dbReference>
<accession>A0A7W9SPW3</accession>
<dbReference type="InterPro" id="IPR004639">
    <property type="entry name" value="4pyrrol_synth_GluAld_NH2Trfase"/>
</dbReference>
<dbReference type="RefSeq" id="WP_184196046.1">
    <property type="nucleotide sequence ID" value="NZ_JACHGW010000002.1"/>
</dbReference>
<dbReference type="InterPro" id="IPR049704">
    <property type="entry name" value="Aminotrans_3_PPA_site"/>
</dbReference>
<dbReference type="Proteomes" id="UP000520814">
    <property type="component" value="Unassembled WGS sequence"/>
</dbReference>
<dbReference type="EMBL" id="JACHGW010000002">
    <property type="protein sequence ID" value="MBB6050662.1"/>
    <property type="molecule type" value="Genomic_DNA"/>
</dbReference>
<evidence type="ECO:0000256" key="1">
    <source>
        <dbReference type="ARBA" id="ARBA00001579"/>
    </source>
</evidence>
<evidence type="ECO:0000256" key="7">
    <source>
        <dbReference type="ARBA" id="ARBA00023244"/>
    </source>
</evidence>
<keyword evidence="8" id="KW-0963">Cytoplasm</keyword>
<evidence type="ECO:0000256" key="5">
    <source>
        <dbReference type="ARBA" id="ARBA00022898"/>
    </source>
</evidence>
<comment type="subunit">
    <text evidence="8">Homodimer.</text>
</comment>
<evidence type="ECO:0000313" key="10">
    <source>
        <dbReference type="Proteomes" id="UP000520814"/>
    </source>
</evidence>
<dbReference type="PANTHER" id="PTHR43713">
    <property type="entry name" value="GLUTAMATE-1-SEMIALDEHYDE 2,1-AMINOMUTASE"/>
    <property type="match status" value="1"/>
</dbReference>
<protein>
    <recommendedName>
        <fullName evidence="8">Glutamate-1-semialdehyde 2,1-aminomutase</fullName>
        <shortName evidence="8">GSA</shortName>
        <ecNumber evidence="8">5.4.3.8</ecNumber>
    </recommendedName>
    <alternativeName>
        <fullName evidence="8">Glutamate-1-semialdehyde aminotransferase</fullName>
        <shortName evidence="8">GSA-AT</shortName>
    </alternativeName>
</protein>
<dbReference type="InterPro" id="IPR005814">
    <property type="entry name" value="Aminotrans_3"/>
</dbReference>
<dbReference type="Pfam" id="PF00202">
    <property type="entry name" value="Aminotran_3"/>
    <property type="match status" value="1"/>
</dbReference>
<dbReference type="GO" id="GO:0006782">
    <property type="term" value="P:protoporphyrinogen IX biosynthetic process"/>
    <property type="evidence" value="ECO:0007669"/>
    <property type="project" value="UniProtKB-UniRule"/>
</dbReference>
<comment type="similarity">
    <text evidence="4 8">Belongs to the class-III pyridoxal-phosphate-dependent aminotransferase family. HemL subfamily.</text>
</comment>
<dbReference type="InterPro" id="IPR015424">
    <property type="entry name" value="PyrdxlP-dep_Trfase"/>
</dbReference>
<comment type="cofactor">
    <cofactor evidence="2 8">
        <name>pyridoxal 5'-phosphate</name>
        <dbReference type="ChEBI" id="CHEBI:597326"/>
    </cofactor>
</comment>
<dbReference type="PROSITE" id="PS00600">
    <property type="entry name" value="AA_TRANSFER_CLASS_3"/>
    <property type="match status" value="1"/>
</dbReference>
<evidence type="ECO:0000256" key="8">
    <source>
        <dbReference type="HAMAP-Rule" id="MF_00375"/>
    </source>
</evidence>
<dbReference type="HAMAP" id="MF_00375">
    <property type="entry name" value="HemL_aminotrans_3"/>
    <property type="match status" value="1"/>
</dbReference>
<evidence type="ECO:0000256" key="2">
    <source>
        <dbReference type="ARBA" id="ARBA00001933"/>
    </source>
</evidence>